<dbReference type="EMBL" id="BKCJ010006576">
    <property type="protein sequence ID" value="GEU72864.1"/>
    <property type="molecule type" value="Genomic_DNA"/>
</dbReference>
<gene>
    <name evidence="1" type="ORF">Tci_044842</name>
</gene>
<dbReference type="PANTHER" id="PTHR34222:SF99">
    <property type="entry name" value="PROTEIN, PUTATIVE-RELATED"/>
    <property type="match status" value="1"/>
</dbReference>
<dbReference type="PANTHER" id="PTHR34222">
    <property type="entry name" value="GAG_PRE-INTEGRS DOMAIN-CONTAINING PROTEIN"/>
    <property type="match status" value="1"/>
</dbReference>
<sequence length="391" mass="44524">MDGSIVFNLMHKINNLKQGDLSVLDYYHKLNSLWIEFDILTTLPACVCKERIARTCDVKSGSAKHTQLIRIMQFLIGLNDIYQPIKSVILANNPLPNVKDAFYVLSREDFHRGLHLVGSSTNKSQCAAFVVKTNNNTNNFNKRVNTNKNNNTNRGPNPNLLCKNCRLISHIMARCYELNVYLADFKRNHNLSKQSRNNNNNKRFIKNVKVDYSVSSKSSSLSSSFTNEQMMKLFSLINEKPPSTVNMSGIKPNFFNNNVSLKLPNFYNKNMFFNLNLKKFYYAKSKYVMYNVTMGWIIDSGANQYMTDSTKDMFNIVNISSLMLTVSHPNGTLAKITAISSLRLTSGIVLFNVLVVPKVVSKDGYKFFLTLVDDFSRAVRVYLVKSKIEVA</sequence>
<reference evidence="1" key="1">
    <citation type="journal article" date="2019" name="Sci. Rep.">
        <title>Draft genome of Tanacetum cinerariifolium, the natural source of mosquito coil.</title>
        <authorList>
            <person name="Yamashiro T."/>
            <person name="Shiraishi A."/>
            <person name="Satake H."/>
            <person name="Nakayama K."/>
        </authorList>
    </citation>
    <scope>NUCLEOTIDE SEQUENCE</scope>
</reference>
<organism evidence="1">
    <name type="scientific">Tanacetum cinerariifolium</name>
    <name type="common">Dalmatian daisy</name>
    <name type="synonym">Chrysanthemum cinerariifolium</name>
    <dbReference type="NCBI Taxonomy" id="118510"/>
    <lineage>
        <taxon>Eukaryota</taxon>
        <taxon>Viridiplantae</taxon>
        <taxon>Streptophyta</taxon>
        <taxon>Embryophyta</taxon>
        <taxon>Tracheophyta</taxon>
        <taxon>Spermatophyta</taxon>
        <taxon>Magnoliopsida</taxon>
        <taxon>eudicotyledons</taxon>
        <taxon>Gunneridae</taxon>
        <taxon>Pentapetalae</taxon>
        <taxon>asterids</taxon>
        <taxon>campanulids</taxon>
        <taxon>Asterales</taxon>
        <taxon>Asteraceae</taxon>
        <taxon>Asteroideae</taxon>
        <taxon>Anthemideae</taxon>
        <taxon>Anthemidinae</taxon>
        <taxon>Tanacetum</taxon>
    </lineage>
</organism>
<dbReference type="AlphaFoldDB" id="A0A6L2MK87"/>
<protein>
    <submittedName>
        <fullName evidence="1">Ribonuclease H-like domain-containing protein</fullName>
    </submittedName>
</protein>
<name>A0A6L2MK87_TANCI</name>
<accession>A0A6L2MK87</accession>
<evidence type="ECO:0000313" key="1">
    <source>
        <dbReference type="EMBL" id="GEU72864.1"/>
    </source>
</evidence>
<proteinExistence type="predicted"/>
<comment type="caution">
    <text evidence="1">The sequence shown here is derived from an EMBL/GenBank/DDBJ whole genome shotgun (WGS) entry which is preliminary data.</text>
</comment>